<gene>
    <name evidence="1" type="ORF">AAES_113578</name>
</gene>
<proteinExistence type="predicted"/>
<dbReference type="Proteomes" id="UP000051836">
    <property type="component" value="Unassembled WGS sequence"/>
</dbReference>
<accession>A0A0Q3M7U3</accession>
<evidence type="ECO:0000313" key="1">
    <source>
        <dbReference type="EMBL" id="KQK78807.1"/>
    </source>
</evidence>
<name>A0A0Q3M7U3_AMAAE</name>
<sequence>MGHSFNNTHRSEPKSQCGIRQLLGNTWEDFPGVTVQVEDSKWSTCEGGAVDEEKAVFSENLPYTSLHLQRVGNERIIMSIESLSQMFQEWRNFIFGWLASKGRKTEKGNVRV</sequence>
<reference evidence="1 2" key="1">
    <citation type="submission" date="2015-10" db="EMBL/GenBank/DDBJ databases">
        <authorList>
            <person name="Gilbert D.G."/>
        </authorList>
    </citation>
    <scope>NUCLEOTIDE SEQUENCE [LARGE SCALE GENOMIC DNA]</scope>
    <source>
        <strain evidence="1">FVVF132</strain>
    </source>
</reference>
<protein>
    <submittedName>
        <fullName evidence="1">Uncharacterized protein</fullName>
    </submittedName>
</protein>
<dbReference type="EMBL" id="LMAW01002634">
    <property type="protein sequence ID" value="KQK78807.1"/>
    <property type="molecule type" value="Genomic_DNA"/>
</dbReference>
<keyword evidence="2" id="KW-1185">Reference proteome</keyword>
<organism evidence="1 2">
    <name type="scientific">Amazona aestiva</name>
    <name type="common">Blue-fronted Amazon parrot</name>
    <dbReference type="NCBI Taxonomy" id="12930"/>
    <lineage>
        <taxon>Eukaryota</taxon>
        <taxon>Metazoa</taxon>
        <taxon>Chordata</taxon>
        <taxon>Craniata</taxon>
        <taxon>Vertebrata</taxon>
        <taxon>Euteleostomi</taxon>
        <taxon>Archelosauria</taxon>
        <taxon>Archosauria</taxon>
        <taxon>Dinosauria</taxon>
        <taxon>Saurischia</taxon>
        <taxon>Theropoda</taxon>
        <taxon>Coelurosauria</taxon>
        <taxon>Aves</taxon>
        <taxon>Neognathae</taxon>
        <taxon>Neoaves</taxon>
        <taxon>Telluraves</taxon>
        <taxon>Australaves</taxon>
        <taxon>Psittaciformes</taxon>
        <taxon>Psittacidae</taxon>
        <taxon>Amazona</taxon>
    </lineage>
</organism>
<evidence type="ECO:0000313" key="2">
    <source>
        <dbReference type="Proteomes" id="UP000051836"/>
    </source>
</evidence>
<dbReference type="AlphaFoldDB" id="A0A0Q3M7U3"/>
<comment type="caution">
    <text evidence="1">The sequence shown here is derived from an EMBL/GenBank/DDBJ whole genome shotgun (WGS) entry which is preliminary data.</text>
</comment>